<name>A0A0G0LMV1_9BACT</name>
<protein>
    <submittedName>
        <fullName evidence="1">Uncharacterized protein</fullName>
    </submittedName>
</protein>
<proteinExistence type="predicted"/>
<dbReference type="EMBL" id="LBVU01000002">
    <property type="protein sequence ID" value="KKQ92377.1"/>
    <property type="molecule type" value="Genomic_DNA"/>
</dbReference>
<dbReference type="Proteomes" id="UP000034774">
    <property type="component" value="Unassembled WGS sequence"/>
</dbReference>
<evidence type="ECO:0000313" key="2">
    <source>
        <dbReference type="Proteomes" id="UP000034774"/>
    </source>
</evidence>
<dbReference type="AlphaFoldDB" id="A0A0G0LMV1"/>
<accession>A0A0G0LMV1</accession>
<gene>
    <name evidence="1" type="ORF">UT17_C0002G0040</name>
</gene>
<reference evidence="1 2" key="1">
    <citation type="journal article" date="2015" name="Nature">
        <title>rRNA introns, odd ribosomes, and small enigmatic genomes across a large radiation of phyla.</title>
        <authorList>
            <person name="Brown C.T."/>
            <person name="Hug L.A."/>
            <person name="Thomas B.C."/>
            <person name="Sharon I."/>
            <person name="Castelle C.J."/>
            <person name="Singh A."/>
            <person name="Wilkins M.J."/>
            <person name="Williams K.H."/>
            <person name="Banfield J.F."/>
        </authorList>
    </citation>
    <scope>NUCLEOTIDE SEQUENCE [LARGE SCALE GENOMIC DNA]</scope>
</reference>
<organism evidence="1 2">
    <name type="scientific">Candidatus Woesebacteria bacterium GW2011_GWB1_39_10</name>
    <dbReference type="NCBI Taxonomy" id="1618572"/>
    <lineage>
        <taxon>Bacteria</taxon>
        <taxon>Candidatus Woeseibacteriota</taxon>
    </lineage>
</organism>
<sequence>MSIWENNIVMERHSEGKRIITRLNSNQNLIEIGEPGNCRIWTTLAFKIVRSAFPNTQLEAREVDISEYLQHTFLKITPINEEPLLCDGLGQKNILLFFDYESEAPKHLQNSRMDILNSYLKFDNSKFRDNIHLLTS</sequence>
<evidence type="ECO:0000313" key="1">
    <source>
        <dbReference type="EMBL" id="KKQ92377.1"/>
    </source>
</evidence>
<comment type="caution">
    <text evidence="1">The sequence shown here is derived from an EMBL/GenBank/DDBJ whole genome shotgun (WGS) entry which is preliminary data.</text>
</comment>